<keyword evidence="2" id="KW-0227">DNA damage</keyword>
<evidence type="ECO:0000256" key="3">
    <source>
        <dbReference type="ARBA" id="ARBA00022801"/>
    </source>
</evidence>
<name>A0A644YE14_9ZZZZ</name>
<dbReference type="SUPFAM" id="SSF52540">
    <property type="entry name" value="P-loop containing nucleoside triphosphate hydrolases"/>
    <property type="match status" value="1"/>
</dbReference>
<dbReference type="Pfam" id="PF00270">
    <property type="entry name" value="DEAD"/>
    <property type="match status" value="1"/>
</dbReference>
<dbReference type="InterPro" id="IPR047112">
    <property type="entry name" value="RecG/Mfd"/>
</dbReference>
<keyword evidence="5" id="KW-0067">ATP-binding</keyword>
<evidence type="ECO:0000256" key="1">
    <source>
        <dbReference type="ARBA" id="ARBA00022741"/>
    </source>
</evidence>
<sequence length="401" mass="43788">MPMNRLLQGDVGSGKTAVALYALCVASANGKQGVLLAPTEILAEQHYETLRSIFGSSAALLTGSMKKAERDDVMRRIADGTALCVTGTHALLSGDVKFYDLGCVVTDEQHRFGVRQRAAMQEKGVRPDMLVMSATPIPRTLALILYGDLDISVIDELPPGRKPVKTSLIPPQKREDMYVYLSKQAAEQGQQSYIVCPLIEESENIDCPSVSALFSELKKALPKTRICMLHGQMKDAEKERVMRAFRAGEIDMLVTTTVIEVGVHVENACFMVIEGAERFGLSQLHQLRGRVGRSAMQAYCFLLTSEGNGEANARIQALTKTSDGFEIARQDLLLRGPGDFIGVRQHGDAGLMMLGGVLDVQTLELAGRAAREIVSTPNEENARLLELANERYDAMSDIAMN</sequence>
<dbReference type="Pfam" id="PF00271">
    <property type="entry name" value="Helicase_C"/>
    <property type="match status" value="1"/>
</dbReference>
<reference evidence="10" key="1">
    <citation type="submission" date="2019-08" db="EMBL/GenBank/DDBJ databases">
        <authorList>
            <person name="Kucharzyk K."/>
            <person name="Murdoch R.W."/>
            <person name="Higgins S."/>
            <person name="Loffler F."/>
        </authorList>
    </citation>
    <scope>NUCLEOTIDE SEQUENCE</scope>
</reference>
<keyword evidence="6" id="KW-0238">DNA-binding</keyword>
<gene>
    <name evidence="10" type="primary">recG_17</name>
    <name evidence="10" type="ORF">SDC9_73241</name>
</gene>
<dbReference type="InterPro" id="IPR001650">
    <property type="entry name" value="Helicase_C-like"/>
</dbReference>
<dbReference type="GO" id="GO:0003678">
    <property type="term" value="F:DNA helicase activity"/>
    <property type="evidence" value="ECO:0007669"/>
    <property type="project" value="UniProtKB-EC"/>
</dbReference>
<evidence type="ECO:0000313" key="10">
    <source>
        <dbReference type="EMBL" id="MPM26736.1"/>
    </source>
</evidence>
<keyword evidence="7" id="KW-0234">DNA repair</keyword>
<dbReference type="InterPro" id="IPR011545">
    <property type="entry name" value="DEAD/DEAH_box_helicase_dom"/>
</dbReference>
<dbReference type="PANTHER" id="PTHR47964">
    <property type="entry name" value="ATP-DEPENDENT DNA HELICASE HOMOLOG RECG, CHLOROPLASTIC"/>
    <property type="match status" value="1"/>
</dbReference>
<dbReference type="EMBL" id="VSSQ01004811">
    <property type="protein sequence ID" value="MPM26736.1"/>
    <property type="molecule type" value="Genomic_DNA"/>
</dbReference>
<dbReference type="InterPro" id="IPR027417">
    <property type="entry name" value="P-loop_NTPase"/>
</dbReference>
<comment type="caution">
    <text evidence="10">The sequence shown here is derived from an EMBL/GenBank/DDBJ whole genome shotgun (WGS) entry which is preliminary data.</text>
</comment>
<evidence type="ECO:0000256" key="4">
    <source>
        <dbReference type="ARBA" id="ARBA00022806"/>
    </source>
</evidence>
<feature type="domain" description="Helicase ATP-binding" evidence="8">
    <location>
        <begin position="1"/>
        <end position="154"/>
    </location>
</feature>
<evidence type="ECO:0000256" key="2">
    <source>
        <dbReference type="ARBA" id="ARBA00022763"/>
    </source>
</evidence>
<dbReference type="Pfam" id="PF19833">
    <property type="entry name" value="RecG_dom3_C"/>
    <property type="match status" value="1"/>
</dbReference>
<dbReference type="SMART" id="SM00490">
    <property type="entry name" value="HELICc"/>
    <property type="match status" value="1"/>
</dbReference>
<proteinExistence type="predicted"/>
<organism evidence="10">
    <name type="scientific">bioreactor metagenome</name>
    <dbReference type="NCBI Taxonomy" id="1076179"/>
    <lineage>
        <taxon>unclassified sequences</taxon>
        <taxon>metagenomes</taxon>
        <taxon>ecological metagenomes</taxon>
    </lineage>
</organism>
<dbReference type="InterPro" id="IPR014001">
    <property type="entry name" value="Helicase_ATP-bd"/>
</dbReference>
<evidence type="ECO:0000259" key="9">
    <source>
        <dbReference type="PROSITE" id="PS51194"/>
    </source>
</evidence>
<keyword evidence="3 10" id="KW-0378">Hydrolase</keyword>
<protein>
    <submittedName>
        <fullName evidence="10">ATP-dependent DNA helicase RecG</fullName>
        <ecNumber evidence="10">3.6.4.12</ecNumber>
    </submittedName>
</protein>
<dbReference type="GO" id="GO:0003677">
    <property type="term" value="F:DNA binding"/>
    <property type="evidence" value="ECO:0007669"/>
    <property type="project" value="UniProtKB-KW"/>
</dbReference>
<dbReference type="PANTHER" id="PTHR47964:SF1">
    <property type="entry name" value="ATP-DEPENDENT DNA HELICASE HOMOLOG RECG, CHLOROPLASTIC"/>
    <property type="match status" value="1"/>
</dbReference>
<evidence type="ECO:0000256" key="7">
    <source>
        <dbReference type="ARBA" id="ARBA00023204"/>
    </source>
</evidence>
<dbReference type="GO" id="GO:0006281">
    <property type="term" value="P:DNA repair"/>
    <property type="evidence" value="ECO:0007669"/>
    <property type="project" value="UniProtKB-KW"/>
</dbReference>
<dbReference type="AlphaFoldDB" id="A0A644YE14"/>
<keyword evidence="4 10" id="KW-0347">Helicase</keyword>
<evidence type="ECO:0000256" key="6">
    <source>
        <dbReference type="ARBA" id="ARBA00023125"/>
    </source>
</evidence>
<dbReference type="GO" id="GO:0005524">
    <property type="term" value="F:ATP binding"/>
    <property type="evidence" value="ECO:0007669"/>
    <property type="project" value="UniProtKB-KW"/>
</dbReference>
<dbReference type="InterPro" id="IPR045562">
    <property type="entry name" value="RecG_dom3_C"/>
</dbReference>
<dbReference type="EC" id="3.6.4.12" evidence="10"/>
<keyword evidence="1" id="KW-0547">Nucleotide-binding</keyword>
<dbReference type="GO" id="GO:0016787">
    <property type="term" value="F:hydrolase activity"/>
    <property type="evidence" value="ECO:0007669"/>
    <property type="project" value="UniProtKB-KW"/>
</dbReference>
<feature type="domain" description="Helicase C-terminal" evidence="9">
    <location>
        <begin position="173"/>
        <end position="333"/>
    </location>
</feature>
<evidence type="ECO:0000259" key="8">
    <source>
        <dbReference type="PROSITE" id="PS51192"/>
    </source>
</evidence>
<accession>A0A644YE14</accession>
<dbReference type="PROSITE" id="PS51192">
    <property type="entry name" value="HELICASE_ATP_BIND_1"/>
    <property type="match status" value="1"/>
</dbReference>
<dbReference type="Gene3D" id="3.40.50.300">
    <property type="entry name" value="P-loop containing nucleotide triphosphate hydrolases"/>
    <property type="match status" value="2"/>
</dbReference>
<evidence type="ECO:0000256" key="5">
    <source>
        <dbReference type="ARBA" id="ARBA00022840"/>
    </source>
</evidence>
<dbReference type="SMART" id="SM00487">
    <property type="entry name" value="DEXDc"/>
    <property type="match status" value="1"/>
</dbReference>
<dbReference type="PROSITE" id="PS51194">
    <property type="entry name" value="HELICASE_CTER"/>
    <property type="match status" value="1"/>
</dbReference>